<evidence type="ECO:0000256" key="2">
    <source>
        <dbReference type="ARBA" id="ARBA00022723"/>
    </source>
</evidence>
<dbReference type="Pfam" id="PF13247">
    <property type="entry name" value="Fer4_11"/>
    <property type="match status" value="1"/>
</dbReference>
<sequence>MRQLSIMVDLDRCIGCKTCIVACRNHHNIIDHENDQPGAMANYIRVESKLEGTYPELREDSWVVMCQHCKKVPCAKACEYDAITKDPQTGIVLIDQEKCTGCGECIEKCPYNVIQFNKEDNYAHKCNLCYDRVIHGLTPVCVDVCLTDALSFGEKEILLMQAEARGKKMIKKMSTQSIIYVKNA</sequence>
<name>A0ABM8AZW9_9BACT</name>
<gene>
    <name evidence="6" type="ORF">SYK_14380</name>
</gene>
<dbReference type="Gene3D" id="3.30.70.20">
    <property type="match status" value="2"/>
</dbReference>
<dbReference type="Proteomes" id="UP001317742">
    <property type="component" value="Chromosome"/>
</dbReference>
<dbReference type="SUPFAM" id="SSF54862">
    <property type="entry name" value="4Fe-4S ferredoxins"/>
    <property type="match status" value="1"/>
</dbReference>
<dbReference type="Pfam" id="PF00037">
    <property type="entry name" value="Fer4"/>
    <property type="match status" value="1"/>
</dbReference>
<dbReference type="PROSITE" id="PS51379">
    <property type="entry name" value="4FE4S_FER_2"/>
    <property type="match status" value="2"/>
</dbReference>
<evidence type="ECO:0000313" key="6">
    <source>
        <dbReference type="EMBL" id="BDQ37078.1"/>
    </source>
</evidence>
<protein>
    <recommendedName>
        <fullName evidence="5">4Fe-4S ferredoxin-type domain-containing protein</fullName>
    </recommendedName>
</protein>
<dbReference type="PROSITE" id="PS00198">
    <property type="entry name" value="4FE4S_FER_1"/>
    <property type="match status" value="1"/>
</dbReference>
<proteinExistence type="predicted"/>
<dbReference type="InterPro" id="IPR017896">
    <property type="entry name" value="4Fe4S_Fe-S-bd"/>
</dbReference>
<dbReference type="InterPro" id="IPR050954">
    <property type="entry name" value="ET_IronSulfur_Cluster-Binding"/>
</dbReference>
<keyword evidence="1" id="KW-0004">4Fe-4S</keyword>
<accession>A0ABM8AZW9</accession>
<evidence type="ECO:0000256" key="1">
    <source>
        <dbReference type="ARBA" id="ARBA00022485"/>
    </source>
</evidence>
<dbReference type="EMBL" id="AP026709">
    <property type="protein sequence ID" value="BDQ37078.1"/>
    <property type="molecule type" value="Genomic_DNA"/>
</dbReference>
<organism evidence="6 7">
    <name type="scientific">Pseudodesulfovibrio nedwellii</name>
    <dbReference type="NCBI Taxonomy" id="2973072"/>
    <lineage>
        <taxon>Bacteria</taxon>
        <taxon>Pseudomonadati</taxon>
        <taxon>Thermodesulfobacteriota</taxon>
        <taxon>Desulfovibrionia</taxon>
        <taxon>Desulfovibrionales</taxon>
        <taxon>Desulfovibrionaceae</taxon>
    </lineage>
</organism>
<keyword evidence="4" id="KW-0411">Iron-sulfur</keyword>
<evidence type="ECO:0000256" key="3">
    <source>
        <dbReference type="ARBA" id="ARBA00023004"/>
    </source>
</evidence>
<feature type="domain" description="4Fe-4S ferredoxin-type" evidence="5">
    <location>
        <begin position="90"/>
        <end position="119"/>
    </location>
</feature>
<evidence type="ECO:0000256" key="4">
    <source>
        <dbReference type="ARBA" id="ARBA00023014"/>
    </source>
</evidence>
<dbReference type="RefSeq" id="WP_281762940.1">
    <property type="nucleotide sequence ID" value="NZ_AP026709.1"/>
</dbReference>
<reference evidence="6 7" key="1">
    <citation type="submission" date="2022-08" db="EMBL/GenBank/DDBJ databases">
        <title>Genome Sequence of the sulphate-reducing bacterium, Pseudodesulfovibrio sp. SYK.</title>
        <authorList>
            <person name="Kondo R."/>
            <person name="Kataoka T."/>
        </authorList>
    </citation>
    <scope>NUCLEOTIDE SEQUENCE [LARGE SCALE GENOMIC DNA]</scope>
    <source>
        <strain evidence="6 7">SYK</strain>
    </source>
</reference>
<keyword evidence="3" id="KW-0408">Iron</keyword>
<dbReference type="PANTHER" id="PTHR43177">
    <property type="entry name" value="PROTEIN NRFC"/>
    <property type="match status" value="1"/>
</dbReference>
<evidence type="ECO:0000259" key="5">
    <source>
        <dbReference type="PROSITE" id="PS51379"/>
    </source>
</evidence>
<feature type="domain" description="4Fe-4S ferredoxin-type" evidence="5">
    <location>
        <begin position="4"/>
        <end position="35"/>
    </location>
</feature>
<keyword evidence="7" id="KW-1185">Reference proteome</keyword>
<evidence type="ECO:0000313" key="7">
    <source>
        <dbReference type="Proteomes" id="UP001317742"/>
    </source>
</evidence>
<dbReference type="PANTHER" id="PTHR43177:SF3">
    <property type="entry name" value="PROTEIN NRFC HOMOLOG"/>
    <property type="match status" value="1"/>
</dbReference>
<dbReference type="InterPro" id="IPR017900">
    <property type="entry name" value="4Fe4S_Fe_S_CS"/>
</dbReference>
<keyword evidence="2" id="KW-0479">Metal-binding</keyword>